<dbReference type="SUPFAM" id="SSF46785">
    <property type="entry name" value="Winged helix' DNA-binding domain"/>
    <property type="match status" value="1"/>
</dbReference>
<name>A0A6P1YNU1_9HYPH</name>
<dbReference type="Gene3D" id="1.10.10.10">
    <property type="entry name" value="Winged helix-like DNA-binding domain superfamily/Winged helix DNA-binding domain"/>
    <property type="match status" value="1"/>
</dbReference>
<evidence type="ECO:0000313" key="4">
    <source>
        <dbReference type="Proteomes" id="UP000464751"/>
    </source>
</evidence>
<dbReference type="PROSITE" id="PS50931">
    <property type="entry name" value="HTH_LYSR"/>
    <property type="match status" value="1"/>
</dbReference>
<sequence>MDETTFDWSDLRIFLAVARTGGLAAAAKASGQSSATLGRHIVDLERALGEELFRRLPSGYALTEAGKKRLAQIEAVEDRILDMVRNASDRDAGLPIRISAGTWMTWFLTRHIDALGAARNILVFSAAEERHNIGRREALIGIRNQRPSEPGLAVRRTVTVTFAPYALNSGPVRDDWIACTVDTPSARWVRSHLRDRIRMEVSNPRSLLDLALAGAGQVVLPCFVGAAHESLIRTGPVIEEISHEQWLVVHGEDRNRSGVRETIDAIARLIAANRALFTPMQDA</sequence>
<dbReference type="KEGG" id="apra:G3A50_14160"/>
<dbReference type="PANTHER" id="PTHR30537">
    <property type="entry name" value="HTH-TYPE TRANSCRIPTIONAL REGULATOR"/>
    <property type="match status" value="1"/>
</dbReference>
<dbReference type="AlphaFoldDB" id="A0A6P1YNU1"/>
<gene>
    <name evidence="3" type="ORF">G3A50_14160</name>
</gene>
<proteinExistence type="inferred from homology"/>
<protein>
    <submittedName>
        <fullName evidence="3">LysR family transcriptional regulator</fullName>
    </submittedName>
</protein>
<dbReference type="InterPro" id="IPR000847">
    <property type="entry name" value="LysR_HTH_N"/>
</dbReference>
<dbReference type="InterPro" id="IPR058163">
    <property type="entry name" value="LysR-type_TF_proteobact-type"/>
</dbReference>
<comment type="similarity">
    <text evidence="1">Belongs to the LysR transcriptional regulatory family.</text>
</comment>
<organism evidence="3 4">
    <name type="scientific">Ancylobacter pratisalsi</name>
    <dbReference type="NCBI Taxonomy" id="1745854"/>
    <lineage>
        <taxon>Bacteria</taxon>
        <taxon>Pseudomonadati</taxon>
        <taxon>Pseudomonadota</taxon>
        <taxon>Alphaproteobacteria</taxon>
        <taxon>Hyphomicrobiales</taxon>
        <taxon>Xanthobacteraceae</taxon>
        <taxon>Ancylobacter</taxon>
    </lineage>
</organism>
<dbReference type="InterPro" id="IPR036388">
    <property type="entry name" value="WH-like_DNA-bd_sf"/>
</dbReference>
<dbReference type="Proteomes" id="UP000464751">
    <property type="component" value="Chromosome"/>
</dbReference>
<dbReference type="GO" id="GO:0003700">
    <property type="term" value="F:DNA-binding transcription factor activity"/>
    <property type="evidence" value="ECO:0007669"/>
    <property type="project" value="InterPro"/>
</dbReference>
<accession>A0A6P1YNU1</accession>
<evidence type="ECO:0000256" key="1">
    <source>
        <dbReference type="ARBA" id="ARBA00009437"/>
    </source>
</evidence>
<dbReference type="EMBL" id="CP048630">
    <property type="protein sequence ID" value="QIB34722.1"/>
    <property type="molecule type" value="Genomic_DNA"/>
</dbReference>
<dbReference type="GO" id="GO:0006351">
    <property type="term" value="P:DNA-templated transcription"/>
    <property type="evidence" value="ECO:0007669"/>
    <property type="project" value="TreeGrafter"/>
</dbReference>
<dbReference type="InterPro" id="IPR036390">
    <property type="entry name" value="WH_DNA-bd_sf"/>
</dbReference>
<reference evidence="3 4" key="1">
    <citation type="submission" date="2020-02" db="EMBL/GenBank/DDBJ databases">
        <authorList>
            <person name="Li G."/>
        </authorList>
    </citation>
    <scope>NUCLEOTIDE SEQUENCE [LARGE SCALE GENOMIC DNA]</scope>
    <source>
        <strain evidence="3 4">DSM 102029</strain>
    </source>
</reference>
<dbReference type="PANTHER" id="PTHR30537:SF3">
    <property type="entry name" value="TRANSCRIPTIONAL REGULATORY PROTEIN"/>
    <property type="match status" value="1"/>
</dbReference>
<dbReference type="SUPFAM" id="SSF53850">
    <property type="entry name" value="Periplasmic binding protein-like II"/>
    <property type="match status" value="1"/>
</dbReference>
<dbReference type="RefSeq" id="WP_163075867.1">
    <property type="nucleotide sequence ID" value="NZ_CP048630.1"/>
</dbReference>
<evidence type="ECO:0000259" key="2">
    <source>
        <dbReference type="PROSITE" id="PS50931"/>
    </source>
</evidence>
<dbReference type="Pfam" id="PF00126">
    <property type="entry name" value="HTH_1"/>
    <property type="match status" value="1"/>
</dbReference>
<keyword evidence="4" id="KW-1185">Reference proteome</keyword>
<dbReference type="GO" id="GO:0043565">
    <property type="term" value="F:sequence-specific DNA binding"/>
    <property type="evidence" value="ECO:0007669"/>
    <property type="project" value="TreeGrafter"/>
</dbReference>
<evidence type="ECO:0000313" key="3">
    <source>
        <dbReference type="EMBL" id="QIB34722.1"/>
    </source>
</evidence>
<feature type="domain" description="HTH lysR-type" evidence="2">
    <location>
        <begin position="6"/>
        <end position="63"/>
    </location>
</feature>